<organism evidence="1">
    <name type="scientific">Zea mays</name>
    <name type="common">Maize</name>
    <dbReference type="NCBI Taxonomy" id="4577"/>
    <lineage>
        <taxon>Eukaryota</taxon>
        <taxon>Viridiplantae</taxon>
        <taxon>Streptophyta</taxon>
        <taxon>Embryophyta</taxon>
        <taxon>Tracheophyta</taxon>
        <taxon>Spermatophyta</taxon>
        <taxon>Magnoliopsida</taxon>
        <taxon>Liliopsida</taxon>
        <taxon>Poales</taxon>
        <taxon>Poaceae</taxon>
        <taxon>PACMAD clade</taxon>
        <taxon>Panicoideae</taxon>
        <taxon>Andropogonodae</taxon>
        <taxon>Andropogoneae</taxon>
        <taxon>Tripsacinae</taxon>
        <taxon>Zea</taxon>
    </lineage>
</organism>
<proteinExistence type="evidence at transcript level"/>
<dbReference type="EMBL" id="BT068999">
    <property type="protein sequence ID" value="ACN35896.1"/>
    <property type="molecule type" value="mRNA"/>
</dbReference>
<accession>C0PL30</accession>
<sequence>MLIVINSYNSIASEKASISQRQLFHNDINTGKSSQIAVSNTAERCWWPANCQQCSKQVMFLCYFVQYEDQAKFCLRQRKIGLAASAFTPSLCLNIFSCTQSLPLWRQSVSLVIGISSPPSRLRFIDSGELESRDEEDVVIVKWDWETRQGSMATCSFNASPPFSRGMVPSNTMFTGVPRYR</sequence>
<reference evidence="1" key="1">
    <citation type="journal article" date="2009" name="PLoS Genet.">
        <title>Sequencing, mapping, and analysis of 27,455 maize full-length cDNAs.</title>
        <authorList>
            <person name="Soderlund C."/>
            <person name="Descour A."/>
            <person name="Kudrna D."/>
            <person name="Bomhoff M."/>
            <person name="Boyd L."/>
            <person name="Currie J."/>
            <person name="Angelova A."/>
            <person name="Collura K."/>
            <person name="Wissotski M."/>
            <person name="Ashley E."/>
            <person name="Morrow D."/>
            <person name="Fernandes J."/>
            <person name="Walbot V."/>
            <person name="Yu Y."/>
        </authorList>
    </citation>
    <scope>NUCLEOTIDE SEQUENCE</scope>
    <source>
        <strain evidence="1">B73</strain>
    </source>
</reference>
<evidence type="ECO:0000313" key="1">
    <source>
        <dbReference type="EMBL" id="ACN35896.1"/>
    </source>
</evidence>
<protein>
    <submittedName>
        <fullName evidence="1">Uncharacterized protein</fullName>
    </submittedName>
</protein>
<reference evidence="1" key="2">
    <citation type="submission" date="2012-06" db="EMBL/GenBank/DDBJ databases">
        <authorList>
            <person name="Yu Y."/>
            <person name="Currie J."/>
            <person name="Lomeli R."/>
            <person name="Angelova A."/>
            <person name="Collura K."/>
            <person name="Wissotski M."/>
            <person name="Campos D."/>
            <person name="Kudrna D."/>
            <person name="Golser W."/>
            <person name="Ashely E."/>
            <person name="Descour A."/>
            <person name="Fernandes J."/>
            <person name="Soderlund C."/>
            <person name="Walbot V."/>
        </authorList>
    </citation>
    <scope>NUCLEOTIDE SEQUENCE</scope>
    <source>
        <strain evidence="1">B73</strain>
    </source>
</reference>
<dbReference type="AlphaFoldDB" id="C0PL30"/>
<name>C0PL30_MAIZE</name>